<gene>
    <name evidence="3" type="ORF">GGR21_004230</name>
</gene>
<evidence type="ECO:0000256" key="1">
    <source>
        <dbReference type="ARBA" id="ARBA00022801"/>
    </source>
</evidence>
<keyword evidence="2" id="KW-0732">Signal</keyword>
<dbReference type="GO" id="GO:0004553">
    <property type="term" value="F:hydrolase activity, hydrolyzing O-glycosyl compounds"/>
    <property type="evidence" value="ECO:0007669"/>
    <property type="project" value="InterPro"/>
</dbReference>
<dbReference type="EMBL" id="JACIEP010000028">
    <property type="protein sequence ID" value="MBB4038298.1"/>
    <property type="molecule type" value="Genomic_DNA"/>
</dbReference>
<evidence type="ECO:0008006" key="5">
    <source>
        <dbReference type="Google" id="ProtNLM"/>
    </source>
</evidence>
<feature type="non-terminal residue" evidence="3">
    <location>
        <position position="75"/>
    </location>
</feature>
<dbReference type="InterPro" id="IPR017853">
    <property type="entry name" value="GH"/>
</dbReference>
<dbReference type="Gene3D" id="3.20.20.300">
    <property type="entry name" value="Glycoside hydrolase, family 3, N-terminal domain"/>
    <property type="match status" value="1"/>
</dbReference>
<evidence type="ECO:0000256" key="2">
    <source>
        <dbReference type="SAM" id="SignalP"/>
    </source>
</evidence>
<dbReference type="InterPro" id="IPR036962">
    <property type="entry name" value="Glyco_hydro_3_N_sf"/>
</dbReference>
<accession>A0A840CVV4</accession>
<dbReference type="GO" id="GO:0005975">
    <property type="term" value="P:carbohydrate metabolic process"/>
    <property type="evidence" value="ECO:0007669"/>
    <property type="project" value="InterPro"/>
</dbReference>
<dbReference type="RefSeq" id="WP_183309086.1">
    <property type="nucleotide sequence ID" value="NZ_JACIEP010000028.1"/>
</dbReference>
<protein>
    <recommendedName>
        <fullName evidence="5">Beta-glucosidase</fullName>
    </recommendedName>
</protein>
<dbReference type="SUPFAM" id="SSF51445">
    <property type="entry name" value="(Trans)glycosidases"/>
    <property type="match status" value="1"/>
</dbReference>
<feature type="signal peptide" evidence="2">
    <location>
        <begin position="1"/>
        <end position="25"/>
    </location>
</feature>
<keyword evidence="1" id="KW-0378">Hydrolase</keyword>
<proteinExistence type="predicted"/>
<name>A0A840CVV4_9BACT</name>
<feature type="chain" id="PRO_5032716310" description="Beta-glucosidase" evidence="2">
    <location>
        <begin position="26"/>
        <end position="75"/>
    </location>
</feature>
<dbReference type="AlphaFoldDB" id="A0A840CVV4"/>
<keyword evidence="4" id="KW-1185">Reference proteome</keyword>
<evidence type="ECO:0000313" key="4">
    <source>
        <dbReference type="Proteomes" id="UP000555103"/>
    </source>
</evidence>
<evidence type="ECO:0000313" key="3">
    <source>
        <dbReference type="EMBL" id="MBB4038298.1"/>
    </source>
</evidence>
<dbReference type="Proteomes" id="UP000555103">
    <property type="component" value="Unassembled WGS sequence"/>
</dbReference>
<organism evidence="3 4">
    <name type="scientific">Dysgonomonas hofstadii</name>
    <dbReference type="NCBI Taxonomy" id="637886"/>
    <lineage>
        <taxon>Bacteria</taxon>
        <taxon>Pseudomonadati</taxon>
        <taxon>Bacteroidota</taxon>
        <taxon>Bacteroidia</taxon>
        <taxon>Bacteroidales</taxon>
        <taxon>Dysgonomonadaceae</taxon>
        <taxon>Dysgonomonas</taxon>
    </lineage>
</organism>
<comment type="caution">
    <text evidence="3">The sequence shown here is derived from an EMBL/GenBank/DDBJ whole genome shotgun (WGS) entry which is preliminary data.</text>
</comment>
<sequence length="75" mass="8492">MNKKTKALICSLIICLTGYSQQASAQYIEKYKDPGLGIEVRTHDLLGRMTLEEKVGQLLCPLGWEMYEKKGQEVT</sequence>
<reference evidence="3 4" key="1">
    <citation type="submission" date="2020-08" db="EMBL/GenBank/DDBJ databases">
        <title>Genomic Encyclopedia of Type Strains, Phase IV (KMG-IV): sequencing the most valuable type-strain genomes for metagenomic binning, comparative biology and taxonomic classification.</title>
        <authorList>
            <person name="Goeker M."/>
        </authorList>
    </citation>
    <scope>NUCLEOTIDE SEQUENCE [LARGE SCALE GENOMIC DNA]</scope>
    <source>
        <strain evidence="3 4">DSM 104969</strain>
    </source>
</reference>